<proteinExistence type="predicted"/>
<evidence type="ECO:0000313" key="1">
    <source>
        <dbReference type="EMBL" id="GAJ29643.1"/>
    </source>
</evidence>
<dbReference type="SUPFAM" id="SSF54593">
    <property type="entry name" value="Glyoxalase/Bleomycin resistance protein/Dihydroxybiphenyl dioxygenase"/>
    <property type="match status" value="1"/>
</dbReference>
<organism evidence="1 2">
    <name type="scientific">Acidomonas methanolica NBRC 104435</name>
    <dbReference type="NCBI Taxonomy" id="1231351"/>
    <lineage>
        <taxon>Bacteria</taxon>
        <taxon>Pseudomonadati</taxon>
        <taxon>Pseudomonadota</taxon>
        <taxon>Alphaproteobacteria</taxon>
        <taxon>Acetobacterales</taxon>
        <taxon>Acetobacteraceae</taxon>
        <taxon>Acidomonas</taxon>
    </lineage>
</organism>
<gene>
    <name evidence="1" type="ORF">Amme_072_012</name>
</gene>
<accession>A0A023D649</accession>
<sequence>MISGHEEIFVNRVKTLDRVDDDPESVVPHLAFVGVPVERDPVIKRGACGPITPVYCRDPGGSLIEIARSRRDQGLFRRLCRFLFDRVGEFAHETDQIVDVPLLP</sequence>
<name>A0A023D649_ACIMT</name>
<dbReference type="Proteomes" id="UP000019760">
    <property type="component" value="Unassembled WGS sequence"/>
</dbReference>
<dbReference type="Gene3D" id="3.10.180.10">
    <property type="entry name" value="2,3-Dihydroxybiphenyl 1,2-Dioxygenase, domain 1"/>
    <property type="match status" value="1"/>
</dbReference>
<comment type="caution">
    <text evidence="1">The sequence shown here is derived from an EMBL/GenBank/DDBJ whole genome shotgun (WGS) entry which is preliminary data.</text>
</comment>
<reference evidence="2" key="1">
    <citation type="journal article" date="2014" name="FEMS Microbiol. Lett.">
        <title>Draft Genomic DNA Sequence of the Facultatively Methylotrophic Bacterium Acidomonas methanolica type strain MB58.</title>
        <authorList>
            <person name="Higashiura N."/>
            <person name="Hadano H."/>
            <person name="Hirakawa H."/>
            <person name="Matsutani M."/>
            <person name="Takabe S."/>
            <person name="Matsushita K."/>
            <person name="Azuma Y."/>
        </authorList>
    </citation>
    <scope>NUCLEOTIDE SEQUENCE [LARGE SCALE GENOMIC DNA]</scope>
    <source>
        <strain evidence="2">MB58</strain>
    </source>
</reference>
<dbReference type="AlphaFoldDB" id="A0A023D649"/>
<reference evidence="1 2" key="2">
    <citation type="journal article" date="2014" name="FEMS Microbiol. Lett.">
        <title>Draft genomic DNA sequence of the facultatively methylotrophic bacterium Acidomonas methanolica type strain MB58.</title>
        <authorList>
            <person name="Higashiura N."/>
            <person name="Hadano H."/>
            <person name="Hirakawa H."/>
            <person name="Matsutani M."/>
            <person name="Takabe S."/>
            <person name="Matsushita K."/>
            <person name="Azuma Y."/>
        </authorList>
    </citation>
    <scope>NUCLEOTIDE SEQUENCE [LARGE SCALE GENOMIC DNA]</scope>
    <source>
        <strain evidence="1 2">MB58</strain>
    </source>
</reference>
<keyword evidence="2" id="KW-1185">Reference proteome</keyword>
<dbReference type="EMBL" id="BAND01000072">
    <property type="protein sequence ID" value="GAJ29643.1"/>
    <property type="molecule type" value="Genomic_DNA"/>
</dbReference>
<protein>
    <submittedName>
        <fullName evidence="1">Uncharacterized protein</fullName>
    </submittedName>
</protein>
<dbReference type="InterPro" id="IPR029068">
    <property type="entry name" value="Glyas_Bleomycin-R_OHBP_Dase"/>
</dbReference>
<evidence type="ECO:0000313" key="2">
    <source>
        <dbReference type="Proteomes" id="UP000019760"/>
    </source>
</evidence>